<gene>
    <name evidence="1" type="ORF">E5331_00195</name>
</gene>
<reference evidence="1" key="1">
    <citation type="submission" date="2019-04" db="EMBL/GenBank/DDBJ databases">
        <title>Microbes associate with the intestines of laboratory mice.</title>
        <authorList>
            <person name="Navarre W."/>
            <person name="Wong E."/>
            <person name="Huang K."/>
            <person name="Tropini C."/>
            <person name="Ng K."/>
            <person name="Yu B."/>
        </authorList>
    </citation>
    <scope>NUCLEOTIDE SEQUENCE</scope>
    <source>
        <strain evidence="1">NM04_E33</strain>
    </source>
</reference>
<dbReference type="EMBL" id="SRYB01000001">
    <property type="protein sequence ID" value="TGY80832.1"/>
    <property type="molecule type" value="Genomic_DNA"/>
</dbReference>
<organism evidence="1 2">
    <name type="scientific">Lepagella muris</name>
    <dbReference type="NCBI Taxonomy" id="3032870"/>
    <lineage>
        <taxon>Bacteria</taxon>
        <taxon>Pseudomonadati</taxon>
        <taxon>Bacteroidota</taxon>
        <taxon>Bacteroidia</taxon>
        <taxon>Bacteroidales</taxon>
        <taxon>Muribaculaceae</taxon>
        <taxon>Lepagella</taxon>
    </lineage>
</organism>
<sequence length="327" mass="35606">MGGRIMKISVNLLLLLTFLCSHGDMSAIDFKITSFRSLPNDVSAFISPVKDLNDEDCALVKVIASEDFAFSTPLGIVKRVDNVGEIWLYLPRKSKKITIKHPKYGVLRDYVFPDKIESHLTYELRIEEPHNAVYAADLQPGVVPVVMDTLFLTRTDTVVVEMPKDRVPFSVSAIATYTYGGNTGSSLGGIMLAAMRTHGAYLRVASDFGKGAKAGAVSDRYGYIGDNCPFYSGETRNIGFQVSAGAIHRLSSVFNIFEGIGYGSNRRYWQLAASEGGGFVRNSHYSFDGVIVEVGTTASFGRFIFAASVATIEGAQWYGSVGVGLKL</sequence>
<evidence type="ECO:0000313" key="2">
    <source>
        <dbReference type="Proteomes" id="UP000306319"/>
    </source>
</evidence>
<proteinExistence type="predicted"/>
<evidence type="ECO:0000313" key="1">
    <source>
        <dbReference type="EMBL" id="TGY80832.1"/>
    </source>
</evidence>
<comment type="caution">
    <text evidence="1">The sequence shown here is derived from an EMBL/GenBank/DDBJ whole genome shotgun (WGS) entry which is preliminary data.</text>
</comment>
<keyword evidence="2" id="KW-1185">Reference proteome</keyword>
<dbReference type="Proteomes" id="UP000306319">
    <property type="component" value="Unassembled WGS sequence"/>
</dbReference>
<protein>
    <submittedName>
        <fullName evidence="1">Uncharacterized protein</fullName>
    </submittedName>
</protein>
<accession>A0AC61RJN9</accession>
<name>A0AC61RJN9_9BACT</name>